<dbReference type="PROSITE" id="PS00149">
    <property type="entry name" value="SULFATASE_2"/>
    <property type="match status" value="1"/>
</dbReference>
<keyword evidence="3" id="KW-0378">Hydrolase</keyword>
<dbReference type="InterPro" id="IPR000917">
    <property type="entry name" value="Sulfatase_N"/>
</dbReference>
<keyword evidence="8" id="KW-1185">Reference proteome</keyword>
<dbReference type="InterPro" id="IPR017850">
    <property type="entry name" value="Alkaline_phosphatase_core_sf"/>
</dbReference>
<dbReference type="AlphaFoldDB" id="A0A2P7R1L2"/>
<evidence type="ECO:0000256" key="4">
    <source>
        <dbReference type="ARBA" id="ARBA00022837"/>
    </source>
</evidence>
<comment type="similarity">
    <text evidence="1">Belongs to the sulfatase family.</text>
</comment>
<keyword evidence="2" id="KW-0479">Metal-binding</keyword>
<evidence type="ECO:0000313" key="8">
    <source>
        <dbReference type="Proteomes" id="UP000240243"/>
    </source>
</evidence>
<dbReference type="EMBL" id="PXYG01000007">
    <property type="protein sequence ID" value="PSJ44097.1"/>
    <property type="molecule type" value="Genomic_DNA"/>
</dbReference>
<evidence type="ECO:0000259" key="6">
    <source>
        <dbReference type="Pfam" id="PF00884"/>
    </source>
</evidence>
<gene>
    <name evidence="7" type="ORF">C7H85_15240</name>
</gene>
<organism evidence="7 8">
    <name type="scientific">Zobellella endophytica</name>
    <dbReference type="NCBI Taxonomy" id="2116700"/>
    <lineage>
        <taxon>Bacteria</taxon>
        <taxon>Pseudomonadati</taxon>
        <taxon>Pseudomonadota</taxon>
        <taxon>Gammaproteobacteria</taxon>
        <taxon>Aeromonadales</taxon>
        <taxon>Aeromonadaceae</taxon>
        <taxon>Zobellella</taxon>
    </lineage>
</organism>
<name>A0A2P7R1L2_9GAMM</name>
<protein>
    <submittedName>
        <fullName evidence="7">Arylsulfatase</fullName>
    </submittedName>
</protein>
<evidence type="ECO:0000256" key="1">
    <source>
        <dbReference type="ARBA" id="ARBA00008779"/>
    </source>
</evidence>
<feature type="domain" description="Sulfatase N-terminal" evidence="6">
    <location>
        <begin position="26"/>
        <end position="434"/>
    </location>
</feature>
<evidence type="ECO:0000313" key="7">
    <source>
        <dbReference type="EMBL" id="PSJ44097.1"/>
    </source>
</evidence>
<dbReference type="Proteomes" id="UP000240243">
    <property type="component" value="Unassembled WGS sequence"/>
</dbReference>
<dbReference type="GO" id="GO:0046872">
    <property type="term" value="F:metal ion binding"/>
    <property type="evidence" value="ECO:0007669"/>
    <property type="project" value="UniProtKB-KW"/>
</dbReference>
<reference evidence="7 8" key="1">
    <citation type="submission" date="2018-03" db="EMBL/GenBank/DDBJ databases">
        <title>The draft genome of Zobellella sp. 59N8.</title>
        <authorList>
            <person name="Liu L."/>
            <person name="Li L."/>
            <person name="Zhang X."/>
            <person name="Liang L."/>
            <person name="Wang T."/>
        </authorList>
    </citation>
    <scope>NUCLEOTIDE SEQUENCE [LARGE SCALE GENOMIC DNA]</scope>
    <source>
        <strain evidence="7 8">59N8</strain>
    </source>
</reference>
<dbReference type="PANTHER" id="PTHR42693:SF33">
    <property type="entry name" value="ARYLSULFATASE"/>
    <property type="match status" value="1"/>
</dbReference>
<proteinExistence type="inferred from homology"/>
<evidence type="ECO:0000256" key="3">
    <source>
        <dbReference type="ARBA" id="ARBA00022801"/>
    </source>
</evidence>
<evidence type="ECO:0000256" key="2">
    <source>
        <dbReference type="ARBA" id="ARBA00022723"/>
    </source>
</evidence>
<dbReference type="Pfam" id="PF00884">
    <property type="entry name" value="Sulfatase"/>
    <property type="match status" value="1"/>
</dbReference>
<dbReference type="Gene3D" id="3.40.720.10">
    <property type="entry name" value="Alkaline Phosphatase, subunit A"/>
    <property type="match status" value="1"/>
</dbReference>
<evidence type="ECO:0000256" key="5">
    <source>
        <dbReference type="SAM" id="SignalP"/>
    </source>
</evidence>
<dbReference type="InterPro" id="IPR024607">
    <property type="entry name" value="Sulfatase_CS"/>
</dbReference>
<dbReference type="PROSITE" id="PS00523">
    <property type="entry name" value="SULFATASE_1"/>
    <property type="match status" value="1"/>
</dbReference>
<keyword evidence="5" id="KW-0732">Signal</keyword>
<accession>A0A2P7R1L2</accession>
<dbReference type="CDD" id="cd16025">
    <property type="entry name" value="PAS_like"/>
    <property type="match status" value="1"/>
</dbReference>
<dbReference type="PANTHER" id="PTHR42693">
    <property type="entry name" value="ARYLSULFATASE FAMILY MEMBER"/>
    <property type="match status" value="1"/>
</dbReference>
<dbReference type="OrthoDB" id="9803751at2"/>
<feature type="signal peptide" evidence="5">
    <location>
        <begin position="1"/>
        <end position="21"/>
    </location>
</feature>
<sequence length="562" mass="61476">MMIRNPILALGLGLLAPLAMAAESRPNILLLMADDMGYSDIGALGGEIDTPHIDGLVRDGRLLLDFHSAPSCSPTRAMLMTGNDQHLSGLGMMAEVRKRLYPEVPAERIRPGYEGELRGDAVTVAELLRDGGYHTLIAGKWHLGMAPEQGPERLGFAQSHVVLEGGSAHFKQAEMGLMANYSSTFLHNGEPLALPDDFYSTTFFTDRLIEGIDAAGQAGRPFFAFAAYTAPHWPLQAPDALLQKYRGHYDDGYQAVADRRLARLKALGLLGEDYPERAWLEGVPAWESLSREQQQRSARKMEAYAAMVEAMDREIGRLLDHLKATGAYDNTLILFTSDNGPESVDREQPIQDWVNRHFDNSLDNLGRANSFIAYGKAWAQVSAQPFRGFKQGILEGGIRVPLVAHFPARVEAGISRELASMRDIMPTLLELAGVALPGIEYRGRPTLPVQGSSLLAHLSDATRPASPASAGLGWEVDGSAAIRRGSMKLVHAPRQLGAGWRLFDLAADPGERHDLATERQELVKTMLADWRHYAQLNNIALNADLTPATPVREAPGQRMAAQ</sequence>
<dbReference type="Gene3D" id="3.30.1120.10">
    <property type="match status" value="1"/>
</dbReference>
<comment type="caution">
    <text evidence="7">The sequence shown here is derived from an EMBL/GenBank/DDBJ whole genome shotgun (WGS) entry which is preliminary data.</text>
</comment>
<feature type="chain" id="PRO_5015161107" evidence="5">
    <location>
        <begin position="22"/>
        <end position="562"/>
    </location>
</feature>
<keyword evidence="4" id="KW-0106">Calcium</keyword>
<dbReference type="InterPro" id="IPR050738">
    <property type="entry name" value="Sulfatase"/>
</dbReference>
<dbReference type="SUPFAM" id="SSF53649">
    <property type="entry name" value="Alkaline phosphatase-like"/>
    <property type="match status" value="1"/>
</dbReference>
<dbReference type="GO" id="GO:0004065">
    <property type="term" value="F:arylsulfatase activity"/>
    <property type="evidence" value="ECO:0007669"/>
    <property type="project" value="TreeGrafter"/>
</dbReference>
<dbReference type="RefSeq" id="WP_106730549.1">
    <property type="nucleotide sequence ID" value="NZ_PXYG01000007.1"/>
</dbReference>